<reference evidence="1" key="1">
    <citation type="submission" date="2018-01" db="EMBL/GenBank/DDBJ databases">
        <authorList>
            <person name="Regsiter A."/>
            <person name="William W."/>
        </authorList>
    </citation>
    <scope>NUCLEOTIDE SEQUENCE</scope>
    <source>
        <strain evidence="1">TRIP AH-1</strain>
    </source>
</reference>
<protein>
    <submittedName>
        <fullName evidence="1">Uncharacterized protein</fullName>
    </submittedName>
</protein>
<organism evidence="1">
    <name type="scientific">uncultured Desulfobacterium sp</name>
    <dbReference type="NCBI Taxonomy" id="201089"/>
    <lineage>
        <taxon>Bacteria</taxon>
        <taxon>Pseudomonadati</taxon>
        <taxon>Thermodesulfobacteriota</taxon>
        <taxon>Desulfobacteria</taxon>
        <taxon>Desulfobacterales</taxon>
        <taxon>Desulfobacteriaceae</taxon>
        <taxon>Desulfobacterium</taxon>
        <taxon>environmental samples</taxon>
    </lineage>
</organism>
<dbReference type="InterPro" id="IPR045941">
    <property type="entry name" value="DUF6361"/>
</dbReference>
<dbReference type="EMBL" id="OJIN01000176">
    <property type="protein sequence ID" value="SPD74793.1"/>
    <property type="molecule type" value="Genomic_DNA"/>
</dbReference>
<dbReference type="AlphaFoldDB" id="A0A445MZE0"/>
<proteinExistence type="predicted"/>
<name>A0A445MZE0_9BACT</name>
<sequence>MASKFGWIDFSEKERQQMLDVLELFNQQDTRDELGIGNIRDAFADYFFPGTSTIQTRARYFLFVPWIYQDVEKKLKKNSWTVDKIATEVERRERKLIRALIAGDEKEGVIGIEAKEKLQRLPSSIYWNGLNILKIRLLAGSQTQYIRHICFFYKESPLNNAGMNPKSKEHDEPIIENAQIGWHPGIPNPPDDFLKQTTLKLTHDEAIYLKERMLQTHPESLFSAFLLESNDTMGTDFVWNHPIIDSLQEPTLSAISHSQNFSEIIHGAALLYNLMLSEKKENKERIDQYRDHLSEWSDEVLGHWGVLGKWCNDSETFWKGPALISARIPQLTKVFVTKWFSVLANEGALRTIPDSTLARSLISQREHQLKKNRARLHNQDALMKWGGASGTARLDFRWAITKTHLSDIYAGLNGGKASNA</sequence>
<evidence type="ECO:0000313" key="1">
    <source>
        <dbReference type="EMBL" id="SPD74793.1"/>
    </source>
</evidence>
<accession>A0A445MZE0</accession>
<gene>
    <name evidence="1" type="ORF">PITCH_A350002</name>
</gene>
<dbReference type="Pfam" id="PF19888">
    <property type="entry name" value="DUF6361"/>
    <property type="match status" value="1"/>
</dbReference>